<evidence type="ECO:0000256" key="10">
    <source>
        <dbReference type="SAM" id="MobiDB-lite"/>
    </source>
</evidence>
<proteinExistence type="inferred from homology"/>
<evidence type="ECO:0000256" key="5">
    <source>
        <dbReference type="ARBA" id="ARBA00022603"/>
    </source>
</evidence>
<dbReference type="SUPFAM" id="SSF53335">
    <property type="entry name" value="S-adenosyl-L-methionine-dependent methyltransferases"/>
    <property type="match status" value="1"/>
</dbReference>
<dbReference type="OrthoDB" id="1723750at2759"/>
<protein>
    <recommendedName>
        <fullName evidence="3">protein-histidine N-methyltransferase</fullName>
        <ecNumber evidence="3">2.1.1.85</ecNumber>
    </recommendedName>
</protein>
<dbReference type="Gene3D" id="3.40.50.150">
    <property type="entry name" value="Vaccinia Virus protein VP39"/>
    <property type="match status" value="1"/>
</dbReference>
<evidence type="ECO:0000256" key="8">
    <source>
        <dbReference type="ARBA" id="ARBA00023242"/>
    </source>
</evidence>
<evidence type="ECO:0000256" key="1">
    <source>
        <dbReference type="ARBA" id="ARBA00004123"/>
    </source>
</evidence>
<feature type="region of interest" description="Disordered" evidence="10">
    <location>
        <begin position="99"/>
        <end position="134"/>
    </location>
</feature>
<dbReference type="EMBL" id="KZ819292">
    <property type="protein sequence ID" value="PWN98107.1"/>
    <property type="molecule type" value="Genomic_DNA"/>
</dbReference>
<dbReference type="PANTHER" id="PTHR14614:SF39">
    <property type="entry name" value="HISTIDINE PROTEIN METHYLTRANSFERASE 1 HOMOLOG"/>
    <property type="match status" value="1"/>
</dbReference>
<dbReference type="Proteomes" id="UP000245946">
    <property type="component" value="Unassembled WGS sequence"/>
</dbReference>
<reference evidence="11 12" key="1">
    <citation type="journal article" date="2018" name="Mol. Biol. Evol.">
        <title>Broad Genomic Sampling Reveals a Smut Pathogenic Ancestry of the Fungal Clade Ustilaginomycotina.</title>
        <authorList>
            <person name="Kijpornyongpan T."/>
            <person name="Mondo S.J."/>
            <person name="Barry K."/>
            <person name="Sandor L."/>
            <person name="Lee J."/>
            <person name="Lipzen A."/>
            <person name="Pangilinan J."/>
            <person name="LaButti K."/>
            <person name="Hainaut M."/>
            <person name="Henrissat B."/>
            <person name="Grigoriev I.V."/>
            <person name="Spatafora J.W."/>
            <person name="Aime M.C."/>
        </authorList>
    </citation>
    <scope>NUCLEOTIDE SEQUENCE [LARGE SCALE GENOMIC DNA]</scope>
    <source>
        <strain evidence="11 12">MCA 4186</strain>
    </source>
</reference>
<evidence type="ECO:0000313" key="11">
    <source>
        <dbReference type="EMBL" id="PWN98107.1"/>
    </source>
</evidence>
<evidence type="ECO:0000256" key="4">
    <source>
        <dbReference type="ARBA" id="ARBA00022490"/>
    </source>
</evidence>
<dbReference type="PANTHER" id="PTHR14614">
    <property type="entry name" value="HEPATOCELLULAR CARCINOMA-ASSOCIATED ANTIGEN"/>
    <property type="match status" value="1"/>
</dbReference>
<evidence type="ECO:0000256" key="3">
    <source>
        <dbReference type="ARBA" id="ARBA00012533"/>
    </source>
</evidence>
<evidence type="ECO:0000256" key="7">
    <source>
        <dbReference type="ARBA" id="ARBA00022691"/>
    </source>
</evidence>
<dbReference type="GO" id="GO:0005634">
    <property type="term" value="C:nucleus"/>
    <property type="evidence" value="ECO:0007669"/>
    <property type="project" value="UniProtKB-SubCell"/>
</dbReference>
<keyword evidence="7" id="KW-0949">S-adenosyl-L-methionine</keyword>
<comment type="similarity">
    <text evidence="9">Belongs to the methyltransferase superfamily. METTL18 family.</text>
</comment>
<evidence type="ECO:0000256" key="2">
    <source>
        <dbReference type="ARBA" id="ARBA00004496"/>
    </source>
</evidence>
<dbReference type="EC" id="2.1.1.85" evidence="3"/>
<dbReference type="RefSeq" id="XP_025598386.1">
    <property type="nucleotide sequence ID" value="XM_025742299.1"/>
</dbReference>
<dbReference type="GO" id="GO:0018064">
    <property type="term" value="F:protein-L-histidine N-tele-methyltransferase activity"/>
    <property type="evidence" value="ECO:0007669"/>
    <property type="project" value="UniProtKB-EC"/>
</dbReference>
<keyword evidence="8" id="KW-0539">Nucleus</keyword>
<evidence type="ECO:0000256" key="9">
    <source>
        <dbReference type="ARBA" id="ARBA00038126"/>
    </source>
</evidence>
<dbReference type="AlphaFoldDB" id="A0A316Z8J4"/>
<keyword evidence="6" id="KW-0808">Transferase</keyword>
<keyword evidence="4" id="KW-0963">Cytoplasm</keyword>
<keyword evidence="5" id="KW-0489">Methyltransferase</keyword>
<sequence>MSFSFAFALDEQGEAGLAPEEPAVQPVAGATACASPSTSGAAAGTGRSWTLDELMDTLPSRISYSALSVPLDAAAPGGSPRAVPIFRRDLFDARFQVLTSSTEHDDDDDDDDVEEGTPRRQGAAAAAAAAQEEQTHVGAASDLLPGVYEGGLKTWECSLDLVAALDSLDRARTEAAGEAWSWLRGCRVLELGCGTAVPSAFLLQRLFSLSDAPPQQQHEARQAEAKATLLHLCDFNAQVLQLVTLPNLLLAWYFSPASLSYRQTSGSAFESADLVASSGDIAVSGALRAAFVASLAQQHIELRFDSGDWSALRLEQRYDVVLSSETIYAPRSLATLCETLQRACRATPAPQEARLCERLRHTSLATGEAFDSPSASAPHALPAASPTTCLVAAKILYFGVGGGVRAFEAELRRRRGWSEVLRETQAGVGRVVLGVGWA</sequence>
<name>A0A316Z8J4_9BASI</name>
<dbReference type="GO" id="GO:0032259">
    <property type="term" value="P:methylation"/>
    <property type="evidence" value="ECO:0007669"/>
    <property type="project" value="UniProtKB-KW"/>
</dbReference>
<dbReference type="STRING" id="58919.A0A316Z8J4"/>
<evidence type="ECO:0000256" key="6">
    <source>
        <dbReference type="ARBA" id="ARBA00022679"/>
    </source>
</evidence>
<dbReference type="GO" id="GO:0005737">
    <property type="term" value="C:cytoplasm"/>
    <property type="evidence" value="ECO:0007669"/>
    <property type="project" value="UniProtKB-SubCell"/>
</dbReference>
<keyword evidence="12" id="KW-1185">Reference proteome</keyword>
<organism evidence="11 12">
    <name type="scientific">Tilletiopsis washingtonensis</name>
    <dbReference type="NCBI Taxonomy" id="58919"/>
    <lineage>
        <taxon>Eukaryota</taxon>
        <taxon>Fungi</taxon>
        <taxon>Dikarya</taxon>
        <taxon>Basidiomycota</taxon>
        <taxon>Ustilaginomycotina</taxon>
        <taxon>Exobasidiomycetes</taxon>
        <taxon>Entylomatales</taxon>
        <taxon>Entylomatales incertae sedis</taxon>
        <taxon>Tilletiopsis</taxon>
    </lineage>
</organism>
<evidence type="ECO:0000313" key="12">
    <source>
        <dbReference type="Proteomes" id="UP000245946"/>
    </source>
</evidence>
<comment type="subcellular location">
    <subcellularLocation>
        <location evidence="2">Cytoplasm</location>
    </subcellularLocation>
    <subcellularLocation>
        <location evidence="1">Nucleus</location>
    </subcellularLocation>
</comment>
<dbReference type="InterPro" id="IPR029063">
    <property type="entry name" value="SAM-dependent_MTases_sf"/>
</dbReference>
<gene>
    <name evidence="11" type="ORF">FA09DRAFT_329740</name>
</gene>
<dbReference type="GeneID" id="37269843"/>
<accession>A0A316Z8J4</accession>
<feature type="compositionally biased region" description="Acidic residues" evidence="10">
    <location>
        <begin position="104"/>
        <end position="115"/>
    </location>
</feature>
<dbReference type="InterPro" id="IPR019410">
    <property type="entry name" value="Methyltransf_16"/>
</dbReference>